<keyword evidence="4" id="KW-1185">Reference proteome</keyword>
<gene>
    <name evidence="3" type="ORF">RRF57_001039</name>
</gene>
<dbReference type="InterPro" id="IPR018535">
    <property type="entry name" value="DUF1996"/>
</dbReference>
<reference evidence="3 4" key="1">
    <citation type="submission" date="2023-10" db="EMBL/GenBank/DDBJ databases">
        <title>Draft genome sequence of Xylaria bambusicola isolate GMP-LS, the root and basal stem rot pathogen of sugarcane in Indonesia.</title>
        <authorList>
            <person name="Selvaraj P."/>
            <person name="Muralishankar V."/>
            <person name="Muruganantham S."/>
            <person name="Sp S."/>
            <person name="Haryani S."/>
            <person name="Lau K.J.X."/>
            <person name="Naqvi N.I."/>
        </authorList>
    </citation>
    <scope>NUCLEOTIDE SEQUENCE [LARGE SCALE GENOMIC DNA]</scope>
    <source>
        <strain evidence="3">GMP-LS</strain>
    </source>
</reference>
<evidence type="ECO:0000259" key="2">
    <source>
        <dbReference type="Pfam" id="PF09362"/>
    </source>
</evidence>
<evidence type="ECO:0000313" key="3">
    <source>
        <dbReference type="EMBL" id="KAK5625323.1"/>
    </source>
</evidence>
<dbReference type="PANTHER" id="PTHR43662">
    <property type="match status" value="1"/>
</dbReference>
<dbReference type="Proteomes" id="UP001305414">
    <property type="component" value="Unassembled WGS sequence"/>
</dbReference>
<dbReference type="PANTHER" id="PTHR43662:SF5">
    <property type="entry name" value="DUF1996 DOMAIN-CONTAINING PROTEIN"/>
    <property type="match status" value="1"/>
</dbReference>
<dbReference type="Pfam" id="PF09362">
    <property type="entry name" value="DUF1996"/>
    <property type="match status" value="1"/>
</dbReference>
<comment type="caution">
    <text evidence="3">The sequence shown here is derived from an EMBL/GenBank/DDBJ whole genome shotgun (WGS) entry which is preliminary data.</text>
</comment>
<name>A0AAN7UBU8_9PEZI</name>
<organism evidence="3 4">
    <name type="scientific">Xylaria bambusicola</name>
    <dbReference type="NCBI Taxonomy" id="326684"/>
    <lineage>
        <taxon>Eukaryota</taxon>
        <taxon>Fungi</taxon>
        <taxon>Dikarya</taxon>
        <taxon>Ascomycota</taxon>
        <taxon>Pezizomycotina</taxon>
        <taxon>Sordariomycetes</taxon>
        <taxon>Xylariomycetidae</taxon>
        <taxon>Xylariales</taxon>
        <taxon>Xylariaceae</taxon>
        <taxon>Xylaria</taxon>
    </lineage>
</organism>
<feature type="chain" id="PRO_5042966708" description="DUF1996 domain-containing protein" evidence="1">
    <location>
        <begin position="17"/>
        <end position="358"/>
    </location>
</feature>
<dbReference type="AlphaFoldDB" id="A0AAN7UBU8"/>
<accession>A0AAN7UBU8</accession>
<feature type="domain" description="DUF1996" evidence="2">
    <location>
        <begin position="31"/>
        <end position="285"/>
    </location>
</feature>
<protein>
    <recommendedName>
        <fullName evidence="2">DUF1996 domain-containing protein</fullName>
    </recommendedName>
</protein>
<feature type="signal peptide" evidence="1">
    <location>
        <begin position="1"/>
        <end position="16"/>
    </location>
</feature>
<keyword evidence="1" id="KW-0732">Signal</keyword>
<dbReference type="EMBL" id="JAWHQM010000002">
    <property type="protein sequence ID" value="KAK5625323.1"/>
    <property type="molecule type" value="Genomic_DNA"/>
</dbReference>
<sequence>MKTLTAIAALVTLVQAGLRFPCSTLTFQRLDPAGEPGQNPSSHVHHIVGGNAFNVTMLGDVASRATCTTCQMSEDFSNYWTATLYFKHPTNGSYHRVQPIPVQPLLGGSNGAQGGLTVYYTQFDLSRDNLKQQPVKSFPPGFRMTVGSPTATSRSHIGLSYQCMTGGSRGALQADMPSKPCSGGIFTTHHFPACWDGKNLDSPDHQSHMYNTVNTDYFNNAPACPARPQVTFETTCFYRSGAFTHPHNRDTTKFNSMWPSGAPNPFVWSFEGSSYGTHADYMFGWKGDALQRAMNKSECFYDGCGSIQKQAMNIANQCTVKDMVGEVTDGCMFSRVPAAPYMNANSYPGLPKLPGMAM</sequence>
<evidence type="ECO:0000256" key="1">
    <source>
        <dbReference type="SAM" id="SignalP"/>
    </source>
</evidence>
<evidence type="ECO:0000313" key="4">
    <source>
        <dbReference type="Proteomes" id="UP001305414"/>
    </source>
</evidence>
<proteinExistence type="predicted"/>